<evidence type="ECO:0000313" key="1">
    <source>
        <dbReference type="EMBL" id="KAF9515376.1"/>
    </source>
</evidence>
<proteinExistence type="predicted"/>
<dbReference type="AlphaFoldDB" id="A0A9P6DUH5"/>
<organism evidence="1 2">
    <name type="scientific">Hydnum rufescens UP504</name>
    <dbReference type="NCBI Taxonomy" id="1448309"/>
    <lineage>
        <taxon>Eukaryota</taxon>
        <taxon>Fungi</taxon>
        <taxon>Dikarya</taxon>
        <taxon>Basidiomycota</taxon>
        <taxon>Agaricomycotina</taxon>
        <taxon>Agaricomycetes</taxon>
        <taxon>Cantharellales</taxon>
        <taxon>Hydnaceae</taxon>
        <taxon>Hydnum</taxon>
    </lineage>
</organism>
<dbReference type="Proteomes" id="UP000886523">
    <property type="component" value="Unassembled WGS sequence"/>
</dbReference>
<name>A0A9P6DUH5_9AGAM</name>
<dbReference type="EMBL" id="MU128951">
    <property type="protein sequence ID" value="KAF9515376.1"/>
    <property type="molecule type" value="Genomic_DNA"/>
</dbReference>
<gene>
    <name evidence="1" type="ORF">BS47DRAFT_1361090</name>
</gene>
<accession>A0A9P6DUH5</accession>
<protein>
    <submittedName>
        <fullName evidence="1">Uncharacterized protein</fullName>
    </submittedName>
</protein>
<reference evidence="1" key="1">
    <citation type="journal article" date="2020" name="Nat. Commun.">
        <title>Large-scale genome sequencing of mycorrhizal fungi provides insights into the early evolution of symbiotic traits.</title>
        <authorList>
            <person name="Miyauchi S."/>
            <person name="Kiss E."/>
            <person name="Kuo A."/>
            <person name="Drula E."/>
            <person name="Kohler A."/>
            <person name="Sanchez-Garcia M."/>
            <person name="Morin E."/>
            <person name="Andreopoulos B."/>
            <person name="Barry K.W."/>
            <person name="Bonito G."/>
            <person name="Buee M."/>
            <person name="Carver A."/>
            <person name="Chen C."/>
            <person name="Cichocki N."/>
            <person name="Clum A."/>
            <person name="Culley D."/>
            <person name="Crous P.W."/>
            <person name="Fauchery L."/>
            <person name="Girlanda M."/>
            <person name="Hayes R.D."/>
            <person name="Keri Z."/>
            <person name="LaButti K."/>
            <person name="Lipzen A."/>
            <person name="Lombard V."/>
            <person name="Magnuson J."/>
            <person name="Maillard F."/>
            <person name="Murat C."/>
            <person name="Nolan M."/>
            <person name="Ohm R.A."/>
            <person name="Pangilinan J."/>
            <person name="Pereira M.F."/>
            <person name="Perotto S."/>
            <person name="Peter M."/>
            <person name="Pfister S."/>
            <person name="Riley R."/>
            <person name="Sitrit Y."/>
            <person name="Stielow J.B."/>
            <person name="Szollosi G."/>
            <person name="Zifcakova L."/>
            <person name="Stursova M."/>
            <person name="Spatafora J.W."/>
            <person name="Tedersoo L."/>
            <person name="Vaario L.M."/>
            <person name="Yamada A."/>
            <person name="Yan M."/>
            <person name="Wang P."/>
            <person name="Xu J."/>
            <person name="Bruns T."/>
            <person name="Baldrian P."/>
            <person name="Vilgalys R."/>
            <person name="Dunand C."/>
            <person name="Henrissat B."/>
            <person name="Grigoriev I.V."/>
            <person name="Hibbett D."/>
            <person name="Nagy L.G."/>
            <person name="Martin F.M."/>
        </authorList>
    </citation>
    <scope>NUCLEOTIDE SEQUENCE</scope>
    <source>
        <strain evidence="1">UP504</strain>
    </source>
</reference>
<sequence>MTYIQYHLQINDQNRIKIIEAALHYGPHQLCEPPRSLTQLVHQILPTAPRNPSLTSWPYGTINSGRATGKPRYMGHTTQQEASPQSAEIGLTHTITMFCGTHQHRDQIAASPRKQTEQVASNVSDLEILAQVSRTFENHIRLLSGPDQLNRPVSHIKAMLFQICNLNSDKRTTSYNTFVHSHRQTSTTKGDTFLSEAAVAWSDLKAHFHGDDEGWKAKCKELMEEYDKEKADLVKTANQWNEGHVNLMEVMMEKMRSRLGLLGRMIYTWLPSWHNKCLTNWLDPKRYSNALHFKSKTKDEWCLLLCQFEVEGEKSKNPVLIPKNSLHSLDDPEETDLSKIVLATGVDGASVITGDMIPAIVDGGLAKRKSKAMLATTPSRLIIWL</sequence>
<comment type="caution">
    <text evidence="1">The sequence shown here is derived from an EMBL/GenBank/DDBJ whole genome shotgun (WGS) entry which is preliminary data.</text>
</comment>
<keyword evidence="2" id="KW-1185">Reference proteome</keyword>
<evidence type="ECO:0000313" key="2">
    <source>
        <dbReference type="Proteomes" id="UP000886523"/>
    </source>
</evidence>